<proteinExistence type="predicted"/>
<evidence type="ECO:0000256" key="1">
    <source>
        <dbReference type="ARBA" id="ARBA00022576"/>
    </source>
</evidence>
<dbReference type="Gene3D" id="3.40.50.300">
    <property type="entry name" value="P-loop containing nucleotide triphosphate hydrolases"/>
    <property type="match status" value="1"/>
</dbReference>
<dbReference type="Gene3D" id="3.90.1150.10">
    <property type="entry name" value="Aspartate Aminotransferase, domain 1"/>
    <property type="match status" value="1"/>
</dbReference>
<reference evidence="4" key="1">
    <citation type="journal article" date="2017" name="Nat. Commun.">
        <title>The asparagus genome sheds light on the origin and evolution of a young Y chromosome.</title>
        <authorList>
            <person name="Harkess A."/>
            <person name="Zhou J."/>
            <person name="Xu C."/>
            <person name="Bowers J.E."/>
            <person name="Van der Hulst R."/>
            <person name="Ayyampalayam S."/>
            <person name="Mercati F."/>
            <person name="Riccardi P."/>
            <person name="McKain M.R."/>
            <person name="Kakrana A."/>
            <person name="Tang H."/>
            <person name="Ray J."/>
            <person name="Groenendijk J."/>
            <person name="Arikit S."/>
            <person name="Mathioni S.M."/>
            <person name="Nakano M."/>
            <person name="Shan H."/>
            <person name="Telgmann-Rauber A."/>
            <person name="Kanno A."/>
            <person name="Yue Z."/>
            <person name="Chen H."/>
            <person name="Li W."/>
            <person name="Chen Y."/>
            <person name="Xu X."/>
            <person name="Zhang Y."/>
            <person name="Luo S."/>
            <person name="Chen H."/>
            <person name="Gao J."/>
            <person name="Mao Z."/>
            <person name="Pires J.C."/>
            <person name="Luo M."/>
            <person name="Kudrna D."/>
            <person name="Wing R.A."/>
            <person name="Meyers B.C."/>
            <person name="Yi K."/>
            <person name="Kong H."/>
            <person name="Lavrijsen P."/>
            <person name="Sunseri F."/>
            <person name="Falavigna A."/>
            <person name="Ye Y."/>
            <person name="Leebens-Mack J.H."/>
            <person name="Chen G."/>
        </authorList>
    </citation>
    <scope>NUCLEOTIDE SEQUENCE [LARGE SCALE GENOMIC DNA]</scope>
    <source>
        <strain evidence="4">cv. DH0086</strain>
    </source>
</reference>
<sequence length="207" mass="23053">MLGILVWRVIETAGGVASPGPSGTLQCDLYRSFRLPVILVGDGHLGGISATISAYESLKIRGYDVIAVVLADHGLSNEVSLMSYLRKSVDVLVLPPIPQDPSNNLVDWFCGSSNIFDSLREIMSSSYLTKIQRLHDMRRKAGRILWWPFTQHNFVPEETITVIDSRYGENFAVHKVCNNREMIVPQFDACASWWTQGPDATLQVVSD</sequence>
<name>A0A5P1EXF4_ASPOF</name>
<dbReference type="GO" id="GO:0004141">
    <property type="term" value="F:dethiobiotin synthase activity"/>
    <property type="evidence" value="ECO:0007669"/>
    <property type="project" value="TreeGrafter"/>
</dbReference>
<dbReference type="InterPro" id="IPR027417">
    <property type="entry name" value="P-loop_NTPase"/>
</dbReference>
<dbReference type="GO" id="GO:0004015">
    <property type="term" value="F:adenosylmethionine-8-amino-7-oxononanoate transaminase activity"/>
    <property type="evidence" value="ECO:0007669"/>
    <property type="project" value="TreeGrafter"/>
</dbReference>
<keyword evidence="4" id="KW-1185">Reference proteome</keyword>
<gene>
    <name evidence="3" type="ORF">A4U43_C05F34710</name>
</gene>
<organism evidence="3 4">
    <name type="scientific">Asparagus officinalis</name>
    <name type="common">Garden asparagus</name>
    <dbReference type="NCBI Taxonomy" id="4686"/>
    <lineage>
        <taxon>Eukaryota</taxon>
        <taxon>Viridiplantae</taxon>
        <taxon>Streptophyta</taxon>
        <taxon>Embryophyta</taxon>
        <taxon>Tracheophyta</taxon>
        <taxon>Spermatophyta</taxon>
        <taxon>Magnoliopsida</taxon>
        <taxon>Liliopsida</taxon>
        <taxon>Asparagales</taxon>
        <taxon>Asparagaceae</taxon>
        <taxon>Asparagoideae</taxon>
        <taxon>Asparagus</taxon>
    </lineage>
</organism>
<dbReference type="Gramene" id="ONK70534">
    <property type="protein sequence ID" value="ONK70534"/>
    <property type="gene ID" value="A4U43_C05F34710"/>
</dbReference>
<dbReference type="PANTHER" id="PTHR42684:SF3">
    <property type="entry name" value="ADENOSYLMETHIONINE-8-AMINO-7-OXONONANOATE AMINOTRANSFERASE"/>
    <property type="match status" value="1"/>
</dbReference>
<dbReference type="Pfam" id="PF13500">
    <property type="entry name" value="AAA_26"/>
    <property type="match status" value="1"/>
</dbReference>
<dbReference type="AlphaFoldDB" id="A0A5P1EXF4"/>
<keyword evidence="1" id="KW-0032">Aminotransferase</keyword>
<dbReference type="Proteomes" id="UP000243459">
    <property type="component" value="Chromosome 5"/>
</dbReference>
<dbReference type="CDD" id="cd03109">
    <property type="entry name" value="DTBS"/>
    <property type="match status" value="1"/>
</dbReference>
<protein>
    <submittedName>
        <fullName evidence="3">Uncharacterized protein</fullName>
    </submittedName>
</protein>
<accession>A0A5P1EXF4</accession>
<dbReference type="PANTHER" id="PTHR42684">
    <property type="entry name" value="ADENOSYLMETHIONINE-8-AMINO-7-OXONONANOATE AMINOTRANSFERASE"/>
    <property type="match status" value="1"/>
</dbReference>
<dbReference type="InterPro" id="IPR015422">
    <property type="entry name" value="PyrdxlP-dep_Trfase_small"/>
</dbReference>
<dbReference type="EMBL" id="CM007385">
    <property type="protein sequence ID" value="ONK70534.1"/>
    <property type="molecule type" value="Genomic_DNA"/>
</dbReference>
<dbReference type="GO" id="GO:0009102">
    <property type="term" value="P:biotin biosynthetic process"/>
    <property type="evidence" value="ECO:0007669"/>
    <property type="project" value="TreeGrafter"/>
</dbReference>
<evidence type="ECO:0000256" key="2">
    <source>
        <dbReference type="ARBA" id="ARBA00022679"/>
    </source>
</evidence>
<keyword evidence="2" id="KW-0808">Transferase</keyword>
<dbReference type="GO" id="GO:0005739">
    <property type="term" value="C:mitochondrion"/>
    <property type="evidence" value="ECO:0007669"/>
    <property type="project" value="TreeGrafter"/>
</dbReference>
<dbReference type="SUPFAM" id="SSF52540">
    <property type="entry name" value="P-loop containing nucleoside triphosphate hydrolases"/>
    <property type="match status" value="1"/>
</dbReference>
<evidence type="ECO:0000313" key="4">
    <source>
        <dbReference type="Proteomes" id="UP000243459"/>
    </source>
</evidence>
<evidence type="ECO:0000313" key="3">
    <source>
        <dbReference type="EMBL" id="ONK70534.1"/>
    </source>
</evidence>